<evidence type="ECO:0000313" key="1">
    <source>
        <dbReference type="EMBL" id="GLZ75453.1"/>
    </source>
</evidence>
<organism evidence="1 2">
    <name type="scientific">Actinorhabdospora filicis</name>
    <dbReference type="NCBI Taxonomy" id="1785913"/>
    <lineage>
        <taxon>Bacteria</taxon>
        <taxon>Bacillati</taxon>
        <taxon>Actinomycetota</taxon>
        <taxon>Actinomycetes</taxon>
        <taxon>Micromonosporales</taxon>
        <taxon>Micromonosporaceae</taxon>
        <taxon>Actinorhabdospora</taxon>
    </lineage>
</organism>
<sequence length="160" mass="17604">MWWVVGVVALIVLASTYLTWTATRVERLHRRSQAAAEALDARMGARALAAAALAARVRPHLGGYADALDAAARAALESVDGQREAAQNDLTRVLRELPLDPGDPELAAVQRAGRRLAIAKQVHADMVRDARGARWRPVVRVFGLARRHPEPRYFDMDEPV</sequence>
<dbReference type="RefSeq" id="WP_285660690.1">
    <property type="nucleotide sequence ID" value="NZ_BSTX01000001.1"/>
</dbReference>
<dbReference type="EMBL" id="BSTX01000001">
    <property type="protein sequence ID" value="GLZ75453.1"/>
    <property type="molecule type" value="Genomic_DNA"/>
</dbReference>
<proteinExistence type="predicted"/>
<dbReference type="AlphaFoldDB" id="A0A9W6SFN7"/>
<protein>
    <recommendedName>
        <fullName evidence="3">LemA family protein</fullName>
    </recommendedName>
</protein>
<gene>
    <name evidence="1" type="ORF">Afil01_02600</name>
</gene>
<evidence type="ECO:0000313" key="2">
    <source>
        <dbReference type="Proteomes" id="UP001165079"/>
    </source>
</evidence>
<name>A0A9W6SFN7_9ACTN</name>
<comment type="caution">
    <text evidence="1">The sequence shown here is derived from an EMBL/GenBank/DDBJ whole genome shotgun (WGS) entry which is preliminary data.</text>
</comment>
<reference evidence="1" key="1">
    <citation type="submission" date="2023-03" db="EMBL/GenBank/DDBJ databases">
        <title>Actinorhabdospora filicis NBRC 111898.</title>
        <authorList>
            <person name="Ichikawa N."/>
            <person name="Sato H."/>
            <person name="Tonouchi N."/>
        </authorList>
    </citation>
    <scope>NUCLEOTIDE SEQUENCE</scope>
    <source>
        <strain evidence="1">NBRC 111898</strain>
    </source>
</reference>
<evidence type="ECO:0008006" key="3">
    <source>
        <dbReference type="Google" id="ProtNLM"/>
    </source>
</evidence>
<accession>A0A9W6SFN7</accession>
<keyword evidence="2" id="KW-1185">Reference proteome</keyword>
<dbReference type="Proteomes" id="UP001165079">
    <property type="component" value="Unassembled WGS sequence"/>
</dbReference>